<dbReference type="SUPFAM" id="SSF52540">
    <property type="entry name" value="P-loop containing nucleoside triphosphate hydrolases"/>
    <property type="match status" value="2"/>
</dbReference>
<dbReference type="EMBL" id="CAICTM010000104">
    <property type="protein sequence ID" value="CAB9501322.1"/>
    <property type="molecule type" value="Genomic_DNA"/>
</dbReference>
<keyword evidence="3" id="KW-1185">Reference proteome</keyword>
<dbReference type="Gene3D" id="3.40.50.300">
    <property type="entry name" value="P-loop containing nucleotide triphosphate hydrolases"/>
    <property type="match status" value="1"/>
</dbReference>
<evidence type="ECO:0000256" key="1">
    <source>
        <dbReference type="SAM" id="MobiDB-lite"/>
    </source>
</evidence>
<feature type="compositionally biased region" description="Low complexity" evidence="1">
    <location>
        <begin position="55"/>
        <end position="67"/>
    </location>
</feature>
<gene>
    <name evidence="2" type="ORF">SEMRO_105_G053240.1</name>
</gene>
<protein>
    <submittedName>
        <fullName evidence="2">Whole genome shotgun sequence</fullName>
    </submittedName>
</protein>
<accession>A0A9N8DEI3</accession>
<feature type="region of interest" description="Disordered" evidence="1">
    <location>
        <begin position="38"/>
        <end position="124"/>
    </location>
</feature>
<evidence type="ECO:0000313" key="3">
    <source>
        <dbReference type="Proteomes" id="UP001153069"/>
    </source>
</evidence>
<proteinExistence type="predicted"/>
<dbReference type="InterPro" id="IPR027417">
    <property type="entry name" value="P-loop_NTPase"/>
</dbReference>
<sequence length="1350" mass="150329">MSKSDPTDLAEAKELIKKLSKLRTKPIKVYNVGTTMTAEESVNQQNKHSDKSVKSSRSIKSLKSIKSAPGHISGGSRTTSKASSGRKSYQGNNTNNKKKPPPARRDDIPSVSKERTNAAAASNGRDIASYLEKMTNTSEVSTASLDYNYEKDGLQIKQLPWTQQDTIQVIQQLTFLQEELLGKGTGAFNENVALWKEGVEDLDFKIRKALGGGNTNNAAACSGTMDREDPLLQRLLSTMRGINVVDMPRLSTLMKANQKAGDVIEGKDVIILCGETGSGKTTTLQFLLGTTFDEIEIDGFLHYGPTTFVDPNHADFKTSYSREPTTRNLQAAAVKMNEGDEEDGQQEIAVCDVPSYDVTKCLEEDIALGIGMVQALQRAKSVRPVVVLSRDGMGNRFGNLCDTMRIVMRLCNVTENEDWKPFHYVFTKYDEKHRELLHKQFVALRRNPPKIGQGHLQELFEAFVGDIAEKTSVEATVIRPMEDHPANVLPVLAGDDPSCKVNPLEFCANFASDFSVKQLQLQMQVHLNDFHGHLLEENYYSAIRAMEGIKVLADMFPDMQGYILQAKEAFVQQVALIWVLVVRSIGKQDYHTALYRMEQLSSMAKDFPDAVECSELGREMLSQSIVEPITEKAYGKSIHRMKLLGKVRKRFPEAVESIELGLEALRDTLNALVEERDFDTAIDLITQLGRAEPDIPEGFSVAQHGLHLVRESLMGIVEEENYEDGMKLTMRVSELGRDFAEANGYVRKILKIIRKRIDQSIQLGDYVKAGFLLRHLCELGKELYDGSEYVEYAFDTAAQHVCELRMEVVNAFETLLKVKDQKKYLQLLEYASASMSNLMKSEPMRLVCTEFYTTRGNVPRDNDGYKPNYLVILCTPKDCTSEAFCVAQVRHLVESVSTELDMFESENTSMEYLMANRKSLLSILLRLRAANRVFQDGPGGTMANGLYEKAFVKFQALIEGIIKLSEESFASSMEMKEFEFQAWFLAFLIQGFTRDSRSDDTSVDLQAMDKLDHRRVTLMLRFENEISETMDLLTNYKFPDFKPASGGPPDFLAYFQDIKLGDLEAPRQLLLSLGQAQQLCKMMATVLSCEDAQKAVHALDKTVVQLFQHIVESLEESYGQLVHDIKEQRVQYTTAVRDAKILSQSIDATIRPEICAVQNWSDDTFPGLGPIFLRLAEIELTLGKLTIKLEEKIQEEADISPVAFIYSLFSGRSSNGEGGPLGCSCLGGDGEDFFMSTLPELPPAKGPSDTHTTSGTHTTAVEEDHTVSTASVQHTTDGSPSVTESAMETTSYYTKSTGMATGIDPAAPSSVIGHADIEATNTGRVGTYVVPEQTDLERELIIPTRSPVDC</sequence>
<feature type="compositionally biased region" description="Low complexity" evidence="1">
    <location>
        <begin position="1250"/>
        <end position="1259"/>
    </location>
</feature>
<name>A0A9N8DEI3_9STRA</name>
<feature type="compositionally biased region" description="Polar residues" evidence="1">
    <location>
        <begin position="75"/>
        <end position="91"/>
    </location>
</feature>
<reference evidence="2" key="1">
    <citation type="submission" date="2020-06" db="EMBL/GenBank/DDBJ databases">
        <authorList>
            <consortium name="Plant Systems Biology data submission"/>
        </authorList>
    </citation>
    <scope>NUCLEOTIDE SEQUENCE</scope>
    <source>
        <strain evidence="2">D6</strain>
    </source>
</reference>
<dbReference type="Proteomes" id="UP001153069">
    <property type="component" value="Unassembled WGS sequence"/>
</dbReference>
<evidence type="ECO:0000313" key="2">
    <source>
        <dbReference type="EMBL" id="CAB9501322.1"/>
    </source>
</evidence>
<comment type="caution">
    <text evidence="2">The sequence shown here is derived from an EMBL/GenBank/DDBJ whole genome shotgun (WGS) entry which is preliminary data.</text>
</comment>
<feature type="compositionally biased region" description="Polar residues" evidence="1">
    <location>
        <begin position="1267"/>
        <end position="1289"/>
    </location>
</feature>
<feature type="compositionally biased region" description="Basic and acidic residues" evidence="1">
    <location>
        <begin position="103"/>
        <end position="116"/>
    </location>
</feature>
<feature type="region of interest" description="Disordered" evidence="1">
    <location>
        <begin position="1241"/>
        <end position="1289"/>
    </location>
</feature>
<organism evidence="2 3">
    <name type="scientific">Seminavis robusta</name>
    <dbReference type="NCBI Taxonomy" id="568900"/>
    <lineage>
        <taxon>Eukaryota</taxon>
        <taxon>Sar</taxon>
        <taxon>Stramenopiles</taxon>
        <taxon>Ochrophyta</taxon>
        <taxon>Bacillariophyta</taxon>
        <taxon>Bacillariophyceae</taxon>
        <taxon>Bacillariophycidae</taxon>
        <taxon>Naviculales</taxon>
        <taxon>Naviculaceae</taxon>
        <taxon>Seminavis</taxon>
    </lineage>
</organism>